<dbReference type="PANTHER" id="PTHR43208">
    <property type="entry name" value="ABC TRANSPORTER SUBSTRATE-BINDING PROTEIN"/>
    <property type="match status" value="1"/>
</dbReference>
<organism evidence="4 5">
    <name type="scientific">Candidatus Anaerobutyricum stercoripullorum</name>
    <dbReference type="NCBI Taxonomy" id="2838456"/>
    <lineage>
        <taxon>Bacteria</taxon>
        <taxon>Bacillati</taxon>
        <taxon>Bacillota</taxon>
        <taxon>Clostridia</taxon>
        <taxon>Lachnospirales</taxon>
        <taxon>Lachnospiraceae</taxon>
        <taxon>Anaerobutyricum</taxon>
    </lineage>
</organism>
<dbReference type="InterPro" id="IPR003760">
    <property type="entry name" value="PnrA-like"/>
</dbReference>
<feature type="domain" description="ABC transporter substrate-binding protein PnrA-like" evidence="3">
    <location>
        <begin position="63"/>
        <end position="255"/>
    </location>
</feature>
<protein>
    <submittedName>
        <fullName evidence="4">BMP family ABC transporter substrate-binding protein</fullName>
    </submittedName>
</protein>
<dbReference type="InterPro" id="IPR052910">
    <property type="entry name" value="ABC-Purine-Binding"/>
</dbReference>
<dbReference type="Gene3D" id="3.40.50.2300">
    <property type="match status" value="2"/>
</dbReference>
<evidence type="ECO:0000313" key="4">
    <source>
        <dbReference type="EMBL" id="HIX72686.1"/>
    </source>
</evidence>
<evidence type="ECO:0000259" key="3">
    <source>
        <dbReference type="Pfam" id="PF02608"/>
    </source>
</evidence>
<dbReference type="Proteomes" id="UP000886805">
    <property type="component" value="Unassembled WGS sequence"/>
</dbReference>
<evidence type="ECO:0000256" key="1">
    <source>
        <dbReference type="ARBA" id="ARBA00022729"/>
    </source>
</evidence>
<comment type="caution">
    <text evidence="4">The sequence shown here is derived from an EMBL/GenBank/DDBJ whole genome shotgun (WGS) entry which is preliminary data.</text>
</comment>
<dbReference type="PROSITE" id="PS51257">
    <property type="entry name" value="PROKAR_LIPOPROTEIN"/>
    <property type="match status" value="1"/>
</dbReference>
<feature type="chain" id="PRO_5039226621" evidence="2">
    <location>
        <begin position="24"/>
        <end position="258"/>
    </location>
</feature>
<keyword evidence="1 2" id="KW-0732">Signal</keyword>
<dbReference type="AlphaFoldDB" id="A0A9D2BDZ3"/>
<dbReference type="GO" id="GO:0005886">
    <property type="term" value="C:plasma membrane"/>
    <property type="evidence" value="ECO:0007669"/>
    <property type="project" value="InterPro"/>
</dbReference>
<dbReference type="PANTHER" id="PTHR43208:SF1">
    <property type="entry name" value="ABC TRANSPORTER SUBSTRATE-BINDING PROTEIN"/>
    <property type="match status" value="1"/>
</dbReference>
<gene>
    <name evidence="4" type="ORF">H9849_06655</name>
</gene>
<sequence length="258" mass="27896">MKRYIAIVLAVLMAVSMAGCGQARDLFPESTGDGDVSQTAPVDEEGMKVGYLLPSGTDETDTSSRIESIRQMQYETGLKDDQVLIRTDVAKDDCAAAIDELVKEGCNIIFACDGRYENIVLDAAQQYPDVQFCQEDGTKAKKSDLANMHNYYVRLFEGYYAAGVISGMKLNEFLNSGRITSSECVIGFAANEESPETISCINAFYQGVGEVCSQASMLVRYTDGAGDFDKDAECAQQLLEAGASLMTQFVSTTGVATI</sequence>
<name>A0A9D2BDZ3_9FIRM</name>
<dbReference type="Pfam" id="PF02608">
    <property type="entry name" value="Bmp"/>
    <property type="match status" value="1"/>
</dbReference>
<feature type="signal peptide" evidence="2">
    <location>
        <begin position="1"/>
        <end position="23"/>
    </location>
</feature>
<accession>A0A9D2BDZ3</accession>
<proteinExistence type="predicted"/>
<evidence type="ECO:0000256" key="2">
    <source>
        <dbReference type="SAM" id="SignalP"/>
    </source>
</evidence>
<feature type="non-terminal residue" evidence="4">
    <location>
        <position position="258"/>
    </location>
</feature>
<reference evidence="4" key="1">
    <citation type="journal article" date="2021" name="PeerJ">
        <title>Extensive microbial diversity within the chicken gut microbiome revealed by metagenomics and culture.</title>
        <authorList>
            <person name="Gilroy R."/>
            <person name="Ravi A."/>
            <person name="Getino M."/>
            <person name="Pursley I."/>
            <person name="Horton D.L."/>
            <person name="Alikhan N.F."/>
            <person name="Baker D."/>
            <person name="Gharbi K."/>
            <person name="Hall N."/>
            <person name="Watson M."/>
            <person name="Adriaenssens E.M."/>
            <person name="Foster-Nyarko E."/>
            <person name="Jarju S."/>
            <person name="Secka A."/>
            <person name="Antonio M."/>
            <person name="Oren A."/>
            <person name="Chaudhuri R.R."/>
            <person name="La Ragione R."/>
            <person name="Hildebrand F."/>
            <person name="Pallen M.J."/>
        </authorList>
    </citation>
    <scope>NUCLEOTIDE SEQUENCE</scope>
    <source>
        <strain evidence="4">ChiSxjej3B15-1167</strain>
    </source>
</reference>
<reference evidence="4" key="2">
    <citation type="submission" date="2021-04" db="EMBL/GenBank/DDBJ databases">
        <authorList>
            <person name="Gilroy R."/>
        </authorList>
    </citation>
    <scope>NUCLEOTIDE SEQUENCE</scope>
    <source>
        <strain evidence="4">ChiSxjej3B15-1167</strain>
    </source>
</reference>
<dbReference type="EMBL" id="DXEQ01000196">
    <property type="protein sequence ID" value="HIX72686.1"/>
    <property type="molecule type" value="Genomic_DNA"/>
</dbReference>
<evidence type="ECO:0000313" key="5">
    <source>
        <dbReference type="Proteomes" id="UP000886805"/>
    </source>
</evidence>